<feature type="non-terminal residue" evidence="1">
    <location>
        <position position="1"/>
    </location>
</feature>
<evidence type="ECO:0000313" key="1">
    <source>
        <dbReference type="EMBL" id="CEK57103.1"/>
    </source>
</evidence>
<organism evidence="1">
    <name type="scientific">Arion vulgaris</name>
    <dbReference type="NCBI Taxonomy" id="1028688"/>
    <lineage>
        <taxon>Eukaryota</taxon>
        <taxon>Metazoa</taxon>
        <taxon>Spiralia</taxon>
        <taxon>Lophotrochozoa</taxon>
        <taxon>Mollusca</taxon>
        <taxon>Gastropoda</taxon>
        <taxon>Heterobranchia</taxon>
        <taxon>Euthyneura</taxon>
        <taxon>Panpulmonata</taxon>
        <taxon>Eupulmonata</taxon>
        <taxon>Stylommatophora</taxon>
        <taxon>Helicina</taxon>
        <taxon>Arionoidea</taxon>
        <taxon>Arionidae</taxon>
        <taxon>Arion</taxon>
    </lineage>
</organism>
<protein>
    <submittedName>
        <fullName evidence="1">Uncharacterized protein</fullName>
    </submittedName>
</protein>
<accession>A0A0B6YLK3</accession>
<proteinExistence type="predicted"/>
<dbReference type="AlphaFoldDB" id="A0A0B6YLK3"/>
<name>A0A0B6YLK3_9EUPU</name>
<sequence length="74" mass="8455">IYCFTVTNIVITTIEYTNDDIDIICSVSAMLKMSTLLMFYTYLCNSLTSLRIDMTTVAPKIIIKDTPLRSQYES</sequence>
<reference evidence="1" key="1">
    <citation type="submission" date="2014-12" db="EMBL/GenBank/DDBJ databases">
        <title>Insight into the proteome of Arion vulgaris.</title>
        <authorList>
            <person name="Aradska J."/>
            <person name="Bulat T."/>
            <person name="Smidak R."/>
            <person name="Sarate P."/>
            <person name="Gangsoo J."/>
            <person name="Sialana F."/>
            <person name="Bilban M."/>
            <person name="Lubec G."/>
        </authorList>
    </citation>
    <scope>NUCLEOTIDE SEQUENCE</scope>
    <source>
        <tissue evidence="1">Skin</tissue>
    </source>
</reference>
<dbReference type="EMBL" id="HACG01010238">
    <property type="protein sequence ID" value="CEK57103.1"/>
    <property type="molecule type" value="Transcribed_RNA"/>
</dbReference>
<gene>
    <name evidence="1" type="primary">ORF29277</name>
</gene>